<accession>A0A914PQG3</accession>
<sequence length="88" mass="9563">MNADLTEGILIGKGYVYCFSTPGGINHRATSSSDILENKIPATLQTIGAIPNNQNILKMTWLSSTATKKTYQFADFIGILYADSTQCN</sequence>
<dbReference type="Proteomes" id="UP000887578">
    <property type="component" value="Unplaced"/>
</dbReference>
<dbReference type="AlphaFoldDB" id="A0A914PQG3"/>
<proteinExistence type="predicted"/>
<reference evidence="2" key="1">
    <citation type="submission" date="2022-11" db="UniProtKB">
        <authorList>
            <consortium name="WormBaseParasite"/>
        </authorList>
    </citation>
    <scope>IDENTIFICATION</scope>
</reference>
<protein>
    <submittedName>
        <fullName evidence="2">Uncharacterized protein</fullName>
    </submittedName>
</protein>
<evidence type="ECO:0000313" key="2">
    <source>
        <dbReference type="WBParaSite" id="PDA_v2.g20362.t1"/>
    </source>
</evidence>
<organism evidence="1 2">
    <name type="scientific">Panagrolaimus davidi</name>
    <dbReference type="NCBI Taxonomy" id="227884"/>
    <lineage>
        <taxon>Eukaryota</taxon>
        <taxon>Metazoa</taxon>
        <taxon>Ecdysozoa</taxon>
        <taxon>Nematoda</taxon>
        <taxon>Chromadorea</taxon>
        <taxon>Rhabditida</taxon>
        <taxon>Tylenchina</taxon>
        <taxon>Panagrolaimomorpha</taxon>
        <taxon>Panagrolaimoidea</taxon>
        <taxon>Panagrolaimidae</taxon>
        <taxon>Panagrolaimus</taxon>
    </lineage>
</organism>
<dbReference type="WBParaSite" id="PDA_v2.g20362.t1">
    <property type="protein sequence ID" value="PDA_v2.g20362.t1"/>
    <property type="gene ID" value="PDA_v2.g20362"/>
</dbReference>
<keyword evidence="1" id="KW-1185">Reference proteome</keyword>
<evidence type="ECO:0000313" key="1">
    <source>
        <dbReference type="Proteomes" id="UP000887578"/>
    </source>
</evidence>
<name>A0A914PQG3_9BILA</name>